<dbReference type="GO" id="GO:0004615">
    <property type="term" value="F:phosphomannomutase activity"/>
    <property type="evidence" value="ECO:0007669"/>
    <property type="project" value="TreeGrafter"/>
</dbReference>
<evidence type="ECO:0000256" key="1">
    <source>
        <dbReference type="ARBA" id="ARBA00001946"/>
    </source>
</evidence>
<dbReference type="InterPro" id="IPR005846">
    <property type="entry name" value="A-D-PHexomutase_a/b/a-III"/>
</dbReference>
<evidence type="ECO:0000256" key="5">
    <source>
        <dbReference type="ARBA" id="ARBA00022842"/>
    </source>
</evidence>
<dbReference type="PANTHER" id="PTHR42946">
    <property type="entry name" value="PHOSPHOHEXOSE MUTASE"/>
    <property type="match status" value="1"/>
</dbReference>
<dbReference type="Pfam" id="PF02879">
    <property type="entry name" value="PGM_PMM_II"/>
    <property type="match status" value="1"/>
</dbReference>
<feature type="domain" description="Alpha-D-phosphohexomutase alpha/beta/alpha" evidence="7">
    <location>
        <begin position="9"/>
        <end position="151"/>
    </location>
</feature>
<dbReference type="InterPro" id="IPR050060">
    <property type="entry name" value="Phosphoglucosamine_mutase"/>
</dbReference>
<protein>
    <submittedName>
        <fullName evidence="10">Phosphomannomutase</fullName>
    </submittedName>
</protein>
<dbReference type="RefSeq" id="WP_073019168.1">
    <property type="nucleotide sequence ID" value="NZ_FQXU01000006.1"/>
</dbReference>
<dbReference type="PRINTS" id="PR00509">
    <property type="entry name" value="PGMPMM"/>
</dbReference>
<dbReference type="PANTHER" id="PTHR42946:SF1">
    <property type="entry name" value="PHOSPHOGLUCOMUTASE (ALPHA-D-GLUCOSE-1,6-BISPHOSPHATE-DEPENDENT)"/>
    <property type="match status" value="1"/>
</dbReference>
<dbReference type="InterPro" id="IPR016055">
    <property type="entry name" value="A-D-PHexomutase_a/b/a-I/II/III"/>
</dbReference>
<dbReference type="CDD" id="cd03089">
    <property type="entry name" value="PMM_PGM"/>
    <property type="match status" value="1"/>
</dbReference>
<dbReference type="Proteomes" id="UP000184241">
    <property type="component" value="Unassembled WGS sequence"/>
</dbReference>
<dbReference type="SUPFAM" id="SSF55957">
    <property type="entry name" value="Phosphoglucomutase, C-terminal domain"/>
    <property type="match status" value="1"/>
</dbReference>
<keyword evidence="5" id="KW-0460">Magnesium</keyword>
<sequence>MIEELKKLQNGTDIRGIAIETSEHKVNLTPQVIRFIGNGFVKWIKENKCSGKSKIKIAVGMDSRLSGPELRTSLIDLLINVGCDVYDCNMSTTPAMFMTTLLDNYKCDGAIMITASHLPYYYNGLKFFTKEGGCEKKDIEDILFSTYNSEMSYTTKGELKEVNLIDEYSNLLVDKIRSSVNSKKNYNKPLDGAKIIVDAGNGAGGFFANKVLMELGADTEGSQFLDPDGTFPNHIPNPENKKAMESIKKAVLKWDADLGIIFDTDVDRAAIVSNTGEEINKNSLIGLISSIVLEEHPKSIIVTDSVTSTGLAEFISTLGGVHHRFKRGYKNVINESKRLNEEGTDSQLAIETSGHAALKENYFLDDGAYLIAKILIKMAKLKEEGKEISSLIRELKHPKESEDIRLKIRRENFKSYGEQVISGVKQYAYKVEGWSVDHENFEGIKINCNENSGDGWFLLRLSLHEPVLPLNVESDSIGGVNKILDRLAPFLEKYSELDLSNISKYTIIVQ</sequence>
<comment type="similarity">
    <text evidence="2">Belongs to the phosphohexose mutase family.</text>
</comment>
<dbReference type="InterPro" id="IPR005844">
    <property type="entry name" value="A-D-PHexomutase_a/b/a-I"/>
</dbReference>
<evidence type="ECO:0000256" key="2">
    <source>
        <dbReference type="ARBA" id="ARBA00010231"/>
    </source>
</evidence>
<evidence type="ECO:0000256" key="4">
    <source>
        <dbReference type="ARBA" id="ARBA00022723"/>
    </source>
</evidence>
<accession>A0A1M5YIV6</accession>
<dbReference type="AlphaFoldDB" id="A0A1M5YIV6"/>
<reference evidence="10 11" key="1">
    <citation type="submission" date="2016-11" db="EMBL/GenBank/DDBJ databases">
        <authorList>
            <person name="Jaros S."/>
            <person name="Januszkiewicz K."/>
            <person name="Wedrychowicz H."/>
        </authorList>
    </citation>
    <scope>NUCLEOTIDE SEQUENCE [LARGE SCALE GENOMIC DNA]</scope>
    <source>
        <strain evidence="10 11">DSM 6191</strain>
    </source>
</reference>
<dbReference type="InterPro" id="IPR005845">
    <property type="entry name" value="A-D-PHexomutase_a/b/a-II"/>
</dbReference>
<dbReference type="InterPro" id="IPR005841">
    <property type="entry name" value="Alpha-D-phosphohexomutase_SF"/>
</dbReference>
<dbReference type="Pfam" id="PF02880">
    <property type="entry name" value="PGM_PMM_III"/>
    <property type="match status" value="1"/>
</dbReference>
<dbReference type="Pfam" id="PF02878">
    <property type="entry name" value="PGM_PMM_I"/>
    <property type="match status" value="1"/>
</dbReference>
<name>A0A1M5YIV6_9CLOT</name>
<gene>
    <name evidence="10" type="ORF">SAMN02745941_02038</name>
</gene>
<feature type="domain" description="Alpha-D-phosphohexomutase alpha/beta/alpha" evidence="9">
    <location>
        <begin position="281"/>
        <end position="395"/>
    </location>
</feature>
<dbReference type="InterPro" id="IPR036900">
    <property type="entry name" value="A-D-PHexomutase_C_sf"/>
</dbReference>
<keyword evidence="4" id="KW-0479">Metal-binding</keyword>
<dbReference type="Gene3D" id="3.30.310.50">
    <property type="entry name" value="Alpha-D-phosphohexomutase, C-terminal domain"/>
    <property type="match status" value="1"/>
</dbReference>
<keyword evidence="3" id="KW-0597">Phosphoprotein</keyword>
<dbReference type="Gene3D" id="3.40.120.10">
    <property type="entry name" value="Alpha-D-Glucose-1,6-Bisphosphate, subunit A, domain 3"/>
    <property type="match status" value="3"/>
</dbReference>
<evidence type="ECO:0000313" key="11">
    <source>
        <dbReference type="Proteomes" id="UP000184241"/>
    </source>
</evidence>
<evidence type="ECO:0000259" key="9">
    <source>
        <dbReference type="Pfam" id="PF02880"/>
    </source>
</evidence>
<evidence type="ECO:0000313" key="10">
    <source>
        <dbReference type="EMBL" id="SHI11882.1"/>
    </source>
</evidence>
<dbReference type="SUPFAM" id="SSF53738">
    <property type="entry name" value="Phosphoglucomutase, first 3 domains"/>
    <property type="match status" value="3"/>
</dbReference>
<dbReference type="GO" id="GO:0046872">
    <property type="term" value="F:metal ion binding"/>
    <property type="evidence" value="ECO:0007669"/>
    <property type="project" value="UniProtKB-KW"/>
</dbReference>
<dbReference type="GO" id="GO:0005975">
    <property type="term" value="P:carbohydrate metabolic process"/>
    <property type="evidence" value="ECO:0007669"/>
    <property type="project" value="InterPro"/>
</dbReference>
<evidence type="ECO:0000256" key="6">
    <source>
        <dbReference type="ARBA" id="ARBA00023235"/>
    </source>
</evidence>
<dbReference type="FunFam" id="3.40.120.10:FF:000010">
    <property type="entry name" value="phosphomannomutase/phosphoglucomutase isoform X1"/>
    <property type="match status" value="1"/>
</dbReference>
<evidence type="ECO:0000259" key="7">
    <source>
        <dbReference type="Pfam" id="PF02878"/>
    </source>
</evidence>
<dbReference type="EMBL" id="FQXU01000006">
    <property type="protein sequence ID" value="SHI11882.1"/>
    <property type="molecule type" value="Genomic_DNA"/>
</dbReference>
<keyword evidence="6" id="KW-0413">Isomerase</keyword>
<proteinExistence type="inferred from homology"/>
<organism evidence="10 11">
    <name type="scientific">Clostridium intestinale DSM 6191</name>
    <dbReference type="NCBI Taxonomy" id="1121320"/>
    <lineage>
        <taxon>Bacteria</taxon>
        <taxon>Bacillati</taxon>
        <taxon>Bacillota</taxon>
        <taxon>Clostridia</taxon>
        <taxon>Eubacteriales</taxon>
        <taxon>Clostridiaceae</taxon>
        <taxon>Clostridium</taxon>
    </lineage>
</organism>
<evidence type="ECO:0000259" key="8">
    <source>
        <dbReference type="Pfam" id="PF02879"/>
    </source>
</evidence>
<evidence type="ECO:0000256" key="3">
    <source>
        <dbReference type="ARBA" id="ARBA00022553"/>
    </source>
</evidence>
<comment type="cofactor">
    <cofactor evidence="1">
        <name>Mg(2+)</name>
        <dbReference type="ChEBI" id="CHEBI:18420"/>
    </cofactor>
</comment>
<feature type="domain" description="Alpha-D-phosphohexomutase alpha/beta/alpha" evidence="8">
    <location>
        <begin position="173"/>
        <end position="276"/>
    </location>
</feature>